<keyword evidence="5" id="KW-0256">Endoplasmic reticulum</keyword>
<name>A0A4Y9Z7Z8_9AGAM</name>
<evidence type="ECO:0008006" key="12">
    <source>
        <dbReference type="Google" id="ProtNLM"/>
    </source>
</evidence>
<dbReference type="OrthoDB" id="29661at2759"/>
<dbReference type="AlphaFoldDB" id="A0A4Y9Z7Z8"/>
<evidence type="ECO:0000256" key="3">
    <source>
        <dbReference type="ARBA" id="ARBA00022692"/>
    </source>
</evidence>
<keyword evidence="6 9" id="KW-1133">Transmembrane helix</keyword>
<evidence type="ECO:0000256" key="1">
    <source>
        <dbReference type="ARBA" id="ARBA00004477"/>
    </source>
</evidence>
<evidence type="ECO:0000256" key="4">
    <source>
        <dbReference type="ARBA" id="ARBA00022801"/>
    </source>
</evidence>
<feature type="transmembrane region" description="Helical" evidence="9">
    <location>
        <begin position="89"/>
        <end position="107"/>
    </location>
</feature>
<dbReference type="GO" id="GO:0006465">
    <property type="term" value="P:signal peptide processing"/>
    <property type="evidence" value="ECO:0007669"/>
    <property type="project" value="TreeGrafter"/>
</dbReference>
<gene>
    <name evidence="10" type="ORF">EVG20_g2121</name>
</gene>
<comment type="subcellular location">
    <subcellularLocation>
        <location evidence="1">Endoplasmic reticulum membrane</location>
        <topology evidence="1">Multi-pass membrane protein</topology>
    </subcellularLocation>
</comment>
<evidence type="ECO:0000313" key="10">
    <source>
        <dbReference type="EMBL" id="TFY70895.1"/>
    </source>
</evidence>
<sequence length="405" mass="44776">MRKQPRARDLTSCVSRYGLVHTNMSGDFQSLRLYSGYVGLVTLATLSVYGGAFGSLPKPKRTGDAKGKGESDEEDEDSELLQRLASEDVWLFPVLGSITLFGLYMAMKYFGKEIINLLMGWYITLAAVASVSKTFLTIVKRVVGKERWKSFHQTKVSISNTGSKDVTKFSWRTPTPYLLPFGAIPSILWATNKSLRKSALVNDIIGLSFAHDSISLLHLDSFKSGTILLSGLLLYDVWWVFGTEVMVHVATNLDLPVKLLWPKALDITGSKGYMMLGLGDIVIPGTYVALALRYDYHRFQKGQSNGTFKKPYFYAILFSYFAGLATTMIVMHAFQAAQPALVYLSPACIMAFLLTAITRGELYEAWTWSDDPPKPHDQQGAKDEAKDKDKAPLPASPGEASTGSD</sequence>
<dbReference type="GO" id="GO:0042500">
    <property type="term" value="F:aspartic endopeptidase activity, intramembrane cleaving"/>
    <property type="evidence" value="ECO:0007669"/>
    <property type="project" value="InterPro"/>
</dbReference>
<comment type="caution">
    <text evidence="10">The sequence shown here is derived from an EMBL/GenBank/DDBJ whole genome shotgun (WGS) entry which is preliminary data.</text>
</comment>
<dbReference type="InterPro" id="IPR007369">
    <property type="entry name" value="Peptidase_A22B_SPP"/>
</dbReference>
<feature type="region of interest" description="Disordered" evidence="8">
    <location>
        <begin position="368"/>
        <end position="405"/>
    </location>
</feature>
<dbReference type="InterPro" id="IPR006639">
    <property type="entry name" value="Preselin/SPP"/>
</dbReference>
<keyword evidence="3 9" id="KW-0812">Transmembrane</keyword>
<dbReference type="STRING" id="205917.A0A4Y9Z7Z8"/>
<evidence type="ECO:0000256" key="7">
    <source>
        <dbReference type="ARBA" id="ARBA00023136"/>
    </source>
</evidence>
<keyword evidence="11" id="KW-1185">Reference proteome</keyword>
<feature type="transmembrane region" description="Helical" evidence="9">
    <location>
        <begin position="232"/>
        <end position="253"/>
    </location>
</feature>
<organism evidence="10 11">
    <name type="scientific">Dentipellis fragilis</name>
    <dbReference type="NCBI Taxonomy" id="205917"/>
    <lineage>
        <taxon>Eukaryota</taxon>
        <taxon>Fungi</taxon>
        <taxon>Dikarya</taxon>
        <taxon>Basidiomycota</taxon>
        <taxon>Agaricomycotina</taxon>
        <taxon>Agaricomycetes</taxon>
        <taxon>Russulales</taxon>
        <taxon>Hericiaceae</taxon>
        <taxon>Dentipellis</taxon>
    </lineage>
</organism>
<dbReference type="PANTHER" id="PTHR12174">
    <property type="entry name" value="SIGNAL PEPTIDE PEPTIDASE"/>
    <property type="match status" value="1"/>
</dbReference>
<feature type="transmembrane region" description="Helical" evidence="9">
    <location>
        <begin position="312"/>
        <end position="334"/>
    </location>
</feature>
<protein>
    <recommendedName>
        <fullName evidence="12">Peptidase A22B, signal peptide peptidase</fullName>
    </recommendedName>
</protein>
<evidence type="ECO:0000256" key="5">
    <source>
        <dbReference type="ARBA" id="ARBA00022824"/>
    </source>
</evidence>
<dbReference type="GO" id="GO:0033619">
    <property type="term" value="P:membrane protein proteolysis"/>
    <property type="evidence" value="ECO:0007669"/>
    <property type="project" value="TreeGrafter"/>
</dbReference>
<feature type="transmembrane region" description="Helical" evidence="9">
    <location>
        <begin position="34"/>
        <end position="56"/>
    </location>
</feature>
<evidence type="ECO:0000256" key="8">
    <source>
        <dbReference type="SAM" id="MobiDB-lite"/>
    </source>
</evidence>
<dbReference type="EMBL" id="SEOQ01000077">
    <property type="protein sequence ID" value="TFY70895.1"/>
    <property type="molecule type" value="Genomic_DNA"/>
</dbReference>
<keyword evidence="7 9" id="KW-0472">Membrane</keyword>
<feature type="transmembrane region" description="Helical" evidence="9">
    <location>
        <begin position="340"/>
        <end position="357"/>
    </location>
</feature>
<reference evidence="10 11" key="1">
    <citation type="submission" date="2019-02" db="EMBL/GenBank/DDBJ databases">
        <title>Genome sequencing of the rare red list fungi Dentipellis fragilis.</title>
        <authorList>
            <person name="Buettner E."/>
            <person name="Kellner H."/>
        </authorList>
    </citation>
    <scope>NUCLEOTIDE SEQUENCE [LARGE SCALE GENOMIC DNA]</scope>
    <source>
        <strain evidence="10 11">DSM 105465</strain>
    </source>
</reference>
<comment type="similarity">
    <text evidence="2">Belongs to the peptidase A22B family.</text>
</comment>
<dbReference type="Proteomes" id="UP000298327">
    <property type="component" value="Unassembled WGS sequence"/>
</dbReference>
<dbReference type="GO" id="GO:0098553">
    <property type="term" value="C:lumenal side of endoplasmic reticulum membrane"/>
    <property type="evidence" value="ECO:0007669"/>
    <property type="project" value="TreeGrafter"/>
</dbReference>
<evidence type="ECO:0000256" key="2">
    <source>
        <dbReference type="ARBA" id="ARBA00006859"/>
    </source>
</evidence>
<dbReference type="SMART" id="SM00730">
    <property type="entry name" value="PSN"/>
    <property type="match status" value="1"/>
</dbReference>
<evidence type="ECO:0000313" key="11">
    <source>
        <dbReference type="Proteomes" id="UP000298327"/>
    </source>
</evidence>
<evidence type="ECO:0000256" key="6">
    <source>
        <dbReference type="ARBA" id="ARBA00022989"/>
    </source>
</evidence>
<dbReference type="GO" id="GO:0098554">
    <property type="term" value="C:cytoplasmic side of endoplasmic reticulum membrane"/>
    <property type="evidence" value="ECO:0007669"/>
    <property type="project" value="TreeGrafter"/>
</dbReference>
<feature type="transmembrane region" description="Helical" evidence="9">
    <location>
        <begin position="273"/>
        <end position="292"/>
    </location>
</feature>
<evidence type="ECO:0000256" key="9">
    <source>
        <dbReference type="SAM" id="Phobius"/>
    </source>
</evidence>
<feature type="compositionally biased region" description="Basic and acidic residues" evidence="8">
    <location>
        <begin position="371"/>
        <end position="391"/>
    </location>
</feature>
<dbReference type="PANTHER" id="PTHR12174:SF23">
    <property type="entry name" value="MINOR HISTOCOMPATIBILITY ANTIGEN H13"/>
    <property type="match status" value="1"/>
</dbReference>
<keyword evidence="4" id="KW-0378">Hydrolase</keyword>
<feature type="transmembrane region" description="Helical" evidence="9">
    <location>
        <begin position="119"/>
        <end position="139"/>
    </location>
</feature>
<proteinExistence type="inferred from homology"/>
<dbReference type="Pfam" id="PF04258">
    <property type="entry name" value="Peptidase_A22B"/>
    <property type="match status" value="1"/>
</dbReference>
<accession>A0A4Y9Z7Z8</accession>